<evidence type="ECO:0000259" key="4">
    <source>
        <dbReference type="SMART" id="SM00858"/>
    </source>
</evidence>
<dbReference type="InterPro" id="IPR017585">
    <property type="entry name" value="SAF_FlgA"/>
</dbReference>
<keyword evidence="3" id="KW-0574">Periplasm</keyword>
<dbReference type="EMBL" id="CP060204">
    <property type="protein sequence ID" value="QNH55181.1"/>
    <property type="molecule type" value="Genomic_DNA"/>
</dbReference>
<dbReference type="Proteomes" id="UP000515480">
    <property type="component" value="Chromosome"/>
</dbReference>
<proteinExistence type="predicted"/>
<keyword evidence="5" id="KW-0966">Cell projection</keyword>
<dbReference type="Gene3D" id="3.90.1210.10">
    <property type="entry name" value="Antifreeze-like/N-acetylneuraminic acid synthase C-terminal domain"/>
    <property type="match status" value="1"/>
</dbReference>
<dbReference type="CDD" id="cd11614">
    <property type="entry name" value="SAF_CpaB_FlgA_like"/>
    <property type="match status" value="1"/>
</dbReference>
<dbReference type="GO" id="GO:0044780">
    <property type="term" value="P:bacterial-type flagellum assembly"/>
    <property type="evidence" value="ECO:0007669"/>
    <property type="project" value="InterPro"/>
</dbReference>
<name>A0A7G7VM38_9FIRM</name>
<keyword evidence="2" id="KW-0732">Signal</keyword>
<feature type="domain" description="SAF" evidence="4">
    <location>
        <begin position="130"/>
        <end position="192"/>
    </location>
</feature>
<keyword evidence="5" id="KW-0282">Flagellum</keyword>
<evidence type="ECO:0000256" key="3">
    <source>
        <dbReference type="ARBA" id="ARBA00022764"/>
    </source>
</evidence>
<dbReference type="GO" id="GO:0042597">
    <property type="term" value="C:periplasmic space"/>
    <property type="evidence" value="ECO:0007669"/>
    <property type="project" value="UniProtKB-SubCell"/>
</dbReference>
<dbReference type="InterPro" id="IPR013974">
    <property type="entry name" value="SAF"/>
</dbReference>
<reference evidence="5 6" key="1">
    <citation type="submission" date="2020-07" db="EMBL/GenBank/DDBJ databases">
        <title>Complete genome and description of Selenomonas timonensis sp. nov., a new bacterium isolated from a gingivitis subject.</title>
        <authorList>
            <person name="Antezack A."/>
        </authorList>
    </citation>
    <scope>NUCLEOTIDE SEQUENCE [LARGE SCALE GENOMIC DNA]</scope>
    <source>
        <strain evidence="5 6">Marseille-Q3039</strain>
    </source>
</reference>
<accession>A0A7G7VM38</accession>
<dbReference type="SMART" id="SM00858">
    <property type="entry name" value="SAF"/>
    <property type="match status" value="1"/>
</dbReference>
<comment type="subcellular location">
    <subcellularLocation>
        <location evidence="1">Periplasm</location>
    </subcellularLocation>
</comment>
<gene>
    <name evidence="5" type="primary">flgA</name>
    <name evidence="5" type="ORF">H1B31_04410</name>
</gene>
<dbReference type="KEGG" id="stim:H1B31_04410"/>
<keyword evidence="5" id="KW-0969">Cilium</keyword>
<sequence>MSFQRRTITAILCLWSGLFAFLWVGTAEASAYNPAQGDHFPTILSSAQLSALAEQKIEEKLAGIGETRRHELRLQRVASTMHLPAGEVTAVVEFPRGLPYGREFPAVFAIYIDGVMHRKATSYYQLTVYDRVLVAMTDIRAEEAISPANARVEERAVDTLPELTLTDFARVDGRVAGRYIRKDVTITPSLLAMPLVIRAGNPVELVLDANGIVIRAEGVALEPGRIDYTIRVRNVSSGKILRGKVIDAHTVQVIG</sequence>
<evidence type="ECO:0000256" key="1">
    <source>
        <dbReference type="ARBA" id="ARBA00004418"/>
    </source>
</evidence>
<dbReference type="InterPro" id="IPR039246">
    <property type="entry name" value="Flagellar_FlgA"/>
</dbReference>
<protein>
    <submittedName>
        <fullName evidence="5">Flagellar basal body P-ring formation protein FlgA</fullName>
    </submittedName>
</protein>
<dbReference type="Pfam" id="PF13144">
    <property type="entry name" value="ChapFlgA"/>
    <property type="match status" value="1"/>
</dbReference>
<dbReference type="PANTHER" id="PTHR36307:SF1">
    <property type="entry name" value="FLAGELLA BASAL BODY P-RING FORMATION PROTEIN FLGA"/>
    <property type="match status" value="1"/>
</dbReference>
<dbReference type="Gene3D" id="2.30.30.760">
    <property type="match status" value="1"/>
</dbReference>
<dbReference type="NCBIfam" id="TIGR03170">
    <property type="entry name" value="flgA_cterm"/>
    <property type="match status" value="1"/>
</dbReference>
<dbReference type="PANTHER" id="PTHR36307">
    <property type="entry name" value="FLAGELLA BASAL BODY P-RING FORMATION PROTEIN FLGA"/>
    <property type="match status" value="1"/>
</dbReference>
<organism evidence="5 6">
    <name type="scientific">Selenomonas timonae</name>
    <dbReference type="NCBI Taxonomy" id="2754044"/>
    <lineage>
        <taxon>Bacteria</taxon>
        <taxon>Bacillati</taxon>
        <taxon>Bacillota</taxon>
        <taxon>Negativicutes</taxon>
        <taxon>Selenomonadales</taxon>
        <taxon>Selenomonadaceae</taxon>
        <taxon>Selenomonas</taxon>
    </lineage>
</organism>
<keyword evidence="6" id="KW-1185">Reference proteome</keyword>
<dbReference type="AlphaFoldDB" id="A0A7G7VM38"/>
<evidence type="ECO:0000313" key="6">
    <source>
        <dbReference type="Proteomes" id="UP000515480"/>
    </source>
</evidence>
<evidence type="ECO:0000256" key="2">
    <source>
        <dbReference type="ARBA" id="ARBA00022729"/>
    </source>
</evidence>
<evidence type="ECO:0000313" key="5">
    <source>
        <dbReference type="EMBL" id="QNH55181.1"/>
    </source>
</evidence>